<dbReference type="SUPFAM" id="SSF46785">
    <property type="entry name" value="Winged helix' DNA-binding domain"/>
    <property type="match status" value="1"/>
</dbReference>
<name>A0A5C1NIR1_9GAMM</name>
<reference evidence="2" key="1">
    <citation type="submission" date="2021-02" db="EMBL/GenBank/DDBJ databases">
        <title>Strain Y2R2, a novel species of the genus Halomonas.</title>
        <authorList>
            <person name="Huang H."/>
        </authorList>
    </citation>
    <scope>NUCLEOTIDE SEQUENCE</scope>
    <source>
        <strain evidence="2">Y2R2</strain>
    </source>
</reference>
<dbReference type="GO" id="GO:0003677">
    <property type="term" value="F:DNA binding"/>
    <property type="evidence" value="ECO:0007669"/>
    <property type="project" value="InterPro"/>
</dbReference>
<dbReference type="AlphaFoldDB" id="A0A5C1NIR1"/>
<dbReference type="PANTHER" id="PTHR39168:SF1">
    <property type="entry name" value="TRANSCRIPTIONAL REGULATORY PROTEIN"/>
    <property type="match status" value="1"/>
</dbReference>
<dbReference type="GO" id="GO:0097063">
    <property type="term" value="F:cadmium ion sensor activity"/>
    <property type="evidence" value="ECO:0007669"/>
    <property type="project" value="TreeGrafter"/>
</dbReference>
<dbReference type="OrthoDB" id="9797716at2"/>
<dbReference type="SMART" id="SM00419">
    <property type="entry name" value="HTH_CRP"/>
    <property type="match status" value="1"/>
</dbReference>
<dbReference type="InterPro" id="IPR001845">
    <property type="entry name" value="HTH_ArsR_DNA-bd_dom"/>
</dbReference>
<dbReference type="InterPro" id="IPR011991">
    <property type="entry name" value="ArsR-like_HTH"/>
</dbReference>
<dbReference type="PRINTS" id="PR00778">
    <property type="entry name" value="HTHARSR"/>
</dbReference>
<proteinExistence type="predicted"/>
<dbReference type="NCBIfam" id="NF033788">
    <property type="entry name" value="HTH_metalloreg"/>
    <property type="match status" value="1"/>
</dbReference>
<dbReference type="EMBL" id="CP038437">
    <property type="protein sequence ID" value="QEM82641.1"/>
    <property type="molecule type" value="Genomic_DNA"/>
</dbReference>
<dbReference type="InterPro" id="IPR036388">
    <property type="entry name" value="WH-like_DNA-bd_sf"/>
</dbReference>
<dbReference type="InterPro" id="IPR012318">
    <property type="entry name" value="HTH_CRP"/>
</dbReference>
<dbReference type="GO" id="GO:0010288">
    <property type="term" value="P:response to lead ion"/>
    <property type="evidence" value="ECO:0007669"/>
    <property type="project" value="TreeGrafter"/>
</dbReference>
<keyword evidence="3" id="KW-1185">Reference proteome</keyword>
<dbReference type="Pfam" id="PF12840">
    <property type="entry name" value="HTH_20"/>
    <property type="match status" value="1"/>
</dbReference>
<accession>A0A5C1NIR1</accession>
<dbReference type="GO" id="GO:0003700">
    <property type="term" value="F:DNA-binding transcription factor activity"/>
    <property type="evidence" value="ECO:0007669"/>
    <property type="project" value="InterPro"/>
</dbReference>
<feature type="domain" description="HTH arsR-type" evidence="1">
    <location>
        <begin position="1"/>
        <end position="94"/>
    </location>
</feature>
<dbReference type="GO" id="GO:0032791">
    <property type="term" value="F:lead ion binding"/>
    <property type="evidence" value="ECO:0007669"/>
    <property type="project" value="TreeGrafter"/>
</dbReference>
<dbReference type="Proteomes" id="UP000324285">
    <property type="component" value="Chromosome"/>
</dbReference>
<sequence>MAEGPNITRIAALIGDNARAEVLSALMGGHALTATELADMSGVTRQTISSHLGKLREAGLIEVAQQGRHRYFRLAGDEVAELLESLMGLAASSVPVPPLFGPREPALRKARVCYDHLAGELGVWVFQEMLRHGLFQRDDGGLALTQRGREWFERIGIDTEQAVAQKRALCRECLDWSERRYHLAGALGAALLCRIQEQGWAQREKGSRTIVFTQEGEKSLRALFSLERVEERRTVQERAVQDRATRDRTAKAV</sequence>
<organism evidence="2 3">
    <name type="scientific">Halomonas binhaiensis</name>
    <dbReference type="NCBI Taxonomy" id="2562282"/>
    <lineage>
        <taxon>Bacteria</taxon>
        <taxon>Pseudomonadati</taxon>
        <taxon>Pseudomonadota</taxon>
        <taxon>Gammaproteobacteria</taxon>
        <taxon>Oceanospirillales</taxon>
        <taxon>Halomonadaceae</taxon>
        <taxon>Halomonas</taxon>
    </lineage>
</organism>
<dbReference type="KEGG" id="hbh:E4T21_14610"/>
<protein>
    <submittedName>
        <fullName evidence="2">Helix-turn-helix transcriptional regulator</fullName>
    </submittedName>
</protein>
<dbReference type="InterPro" id="IPR036390">
    <property type="entry name" value="WH_DNA-bd_sf"/>
</dbReference>
<dbReference type="SMART" id="SM00418">
    <property type="entry name" value="HTH_ARSR"/>
    <property type="match status" value="1"/>
</dbReference>
<evidence type="ECO:0000259" key="1">
    <source>
        <dbReference type="PROSITE" id="PS50987"/>
    </source>
</evidence>
<dbReference type="PANTHER" id="PTHR39168">
    <property type="entry name" value="TRANSCRIPTIONAL REGULATOR-RELATED"/>
    <property type="match status" value="1"/>
</dbReference>
<dbReference type="GO" id="GO:0046686">
    <property type="term" value="P:response to cadmium ion"/>
    <property type="evidence" value="ECO:0007669"/>
    <property type="project" value="TreeGrafter"/>
</dbReference>
<dbReference type="CDD" id="cd00090">
    <property type="entry name" value="HTH_ARSR"/>
    <property type="match status" value="1"/>
</dbReference>
<evidence type="ECO:0000313" key="2">
    <source>
        <dbReference type="EMBL" id="QEM82641.1"/>
    </source>
</evidence>
<gene>
    <name evidence="2" type="ORF">E4T21_14610</name>
</gene>
<evidence type="ECO:0000313" key="3">
    <source>
        <dbReference type="Proteomes" id="UP000324285"/>
    </source>
</evidence>
<dbReference type="PROSITE" id="PS50987">
    <property type="entry name" value="HTH_ARSR_2"/>
    <property type="match status" value="1"/>
</dbReference>
<dbReference type="Gene3D" id="1.10.10.10">
    <property type="entry name" value="Winged helix-like DNA-binding domain superfamily/Winged helix DNA-binding domain"/>
    <property type="match status" value="1"/>
</dbReference>
<dbReference type="InterPro" id="IPR052543">
    <property type="entry name" value="HTH_Metal-responsive_Reg"/>
</dbReference>
<dbReference type="RefSeq" id="WP_149285765.1">
    <property type="nucleotide sequence ID" value="NZ_CP038437.2"/>
</dbReference>